<dbReference type="PANTHER" id="PTHR44167:SF24">
    <property type="entry name" value="SERINE_THREONINE-PROTEIN KINASE CHK2"/>
    <property type="match status" value="1"/>
</dbReference>
<dbReference type="GO" id="GO:0005737">
    <property type="term" value="C:cytoplasm"/>
    <property type="evidence" value="ECO:0007669"/>
    <property type="project" value="TreeGrafter"/>
</dbReference>
<sequence>MGKTGKKIRESKKRMRKTRKWVRKSNKKRGGGGSDIDVGSRIQINQTIYEVIKILPEGSTCKVFKVTENGTNELYAVKAIYKTNKLINAANHEMEILNLLKKHCSEFILCIKDHDFTNQRYNYIVSEYIDNDLLGSNTEVTARLVDQLCRAVIKLHQLGIAHRDIKPDNIGEKGNNIKMIDFGNAIYKNDYDPNNYTEAGTYSYIYPELYKTSSPSFDLLQQSDVWSLGITIFNLIYGIYTYMFVNGGIMNIPDLKIPPLIDKFIEFAANPTEYKEKNNLSKVLEQEADKLFNEIMVKADALFEQGKTEGLYTINLREILTGKPENQKIYVPSTAPFDSLPVTAVTYTPGKLL</sequence>
<dbReference type="InterPro" id="IPR011009">
    <property type="entry name" value="Kinase-like_dom_sf"/>
</dbReference>
<organism evidence="4">
    <name type="scientific">viral metagenome</name>
    <dbReference type="NCBI Taxonomy" id="1070528"/>
    <lineage>
        <taxon>unclassified sequences</taxon>
        <taxon>metagenomes</taxon>
        <taxon>organismal metagenomes</taxon>
    </lineage>
</organism>
<evidence type="ECO:0000259" key="3">
    <source>
        <dbReference type="PROSITE" id="PS50011"/>
    </source>
</evidence>
<evidence type="ECO:0000313" key="4">
    <source>
        <dbReference type="EMBL" id="QHU17076.1"/>
    </source>
</evidence>
<dbReference type="SUPFAM" id="SSF56112">
    <property type="entry name" value="Protein kinase-like (PK-like)"/>
    <property type="match status" value="1"/>
</dbReference>
<reference evidence="4" key="1">
    <citation type="journal article" date="2020" name="Nature">
        <title>Giant virus diversity and host interactions through global metagenomics.</title>
        <authorList>
            <person name="Schulz F."/>
            <person name="Roux S."/>
            <person name="Paez-Espino D."/>
            <person name="Jungbluth S."/>
            <person name="Walsh D.A."/>
            <person name="Denef V.J."/>
            <person name="McMahon K.D."/>
            <person name="Konstantinidis K.T."/>
            <person name="Eloe-Fadrosh E.A."/>
            <person name="Kyrpides N.C."/>
            <person name="Woyke T."/>
        </authorList>
    </citation>
    <scope>NUCLEOTIDE SEQUENCE</scope>
    <source>
        <strain evidence="4">GVMAG-S-3300012000-57</strain>
    </source>
</reference>
<feature type="transmembrane region" description="Helical" evidence="2">
    <location>
        <begin position="225"/>
        <end position="245"/>
    </location>
</feature>
<name>A0A6C0KIU6_9ZZZZ</name>
<dbReference type="InterPro" id="IPR000719">
    <property type="entry name" value="Prot_kinase_dom"/>
</dbReference>
<keyword evidence="2" id="KW-0812">Transmembrane</keyword>
<dbReference type="Pfam" id="PF00069">
    <property type="entry name" value="Pkinase"/>
    <property type="match status" value="1"/>
</dbReference>
<keyword evidence="2" id="KW-1133">Transmembrane helix</keyword>
<dbReference type="PROSITE" id="PS50011">
    <property type="entry name" value="PROTEIN_KINASE_DOM"/>
    <property type="match status" value="1"/>
</dbReference>
<accession>A0A6C0KIU6</accession>
<dbReference type="GO" id="GO:0004674">
    <property type="term" value="F:protein serine/threonine kinase activity"/>
    <property type="evidence" value="ECO:0007669"/>
    <property type="project" value="TreeGrafter"/>
</dbReference>
<dbReference type="AlphaFoldDB" id="A0A6C0KIU6"/>
<dbReference type="GO" id="GO:0005634">
    <property type="term" value="C:nucleus"/>
    <property type="evidence" value="ECO:0007669"/>
    <property type="project" value="TreeGrafter"/>
</dbReference>
<feature type="domain" description="Protein kinase" evidence="3">
    <location>
        <begin position="49"/>
        <end position="303"/>
    </location>
</feature>
<protein>
    <recommendedName>
        <fullName evidence="3">Protein kinase domain-containing protein</fullName>
    </recommendedName>
</protein>
<evidence type="ECO:0000256" key="1">
    <source>
        <dbReference type="SAM" id="MobiDB-lite"/>
    </source>
</evidence>
<dbReference type="PANTHER" id="PTHR44167">
    <property type="entry name" value="OVARIAN-SPECIFIC SERINE/THREONINE-PROTEIN KINASE LOK-RELATED"/>
    <property type="match status" value="1"/>
</dbReference>
<evidence type="ECO:0000256" key="2">
    <source>
        <dbReference type="SAM" id="Phobius"/>
    </source>
</evidence>
<dbReference type="GO" id="GO:0044773">
    <property type="term" value="P:mitotic DNA damage checkpoint signaling"/>
    <property type="evidence" value="ECO:0007669"/>
    <property type="project" value="TreeGrafter"/>
</dbReference>
<proteinExistence type="predicted"/>
<keyword evidence="2" id="KW-0472">Membrane</keyword>
<dbReference type="EMBL" id="MN740898">
    <property type="protein sequence ID" value="QHU17076.1"/>
    <property type="molecule type" value="Genomic_DNA"/>
</dbReference>
<dbReference type="GO" id="GO:0005524">
    <property type="term" value="F:ATP binding"/>
    <property type="evidence" value="ECO:0007669"/>
    <property type="project" value="InterPro"/>
</dbReference>
<dbReference type="SMART" id="SM00220">
    <property type="entry name" value="S_TKc"/>
    <property type="match status" value="1"/>
</dbReference>
<feature type="region of interest" description="Disordered" evidence="1">
    <location>
        <begin position="1"/>
        <end position="34"/>
    </location>
</feature>
<dbReference type="Gene3D" id="1.10.510.10">
    <property type="entry name" value="Transferase(Phosphotransferase) domain 1"/>
    <property type="match status" value="1"/>
</dbReference>
<feature type="compositionally biased region" description="Basic residues" evidence="1">
    <location>
        <begin position="1"/>
        <end position="30"/>
    </location>
</feature>